<dbReference type="Gene3D" id="2.60.40.10">
    <property type="entry name" value="Immunoglobulins"/>
    <property type="match status" value="1"/>
</dbReference>
<organism evidence="6 7">
    <name type="scientific">Canavalia gladiata</name>
    <name type="common">Sword bean</name>
    <name type="synonym">Dolichos gladiatus</name>
    <dbReference type="NCBI Taxonomy" id="3824"/>
    <lineage>
        <taxon>Eukaryota</taxon>
        <taxon>Viridiplantae</taxon>
        <taxon>Streptophyta</taxon>
        <taxon>Embryophyta</taxon>
        <taxon>Tracheophyta</taxon>
        <taxon>Spermatophyta</taxon>
        <taxon>Magnoliopsida</taxon>
        <taxon>eudicotyledons</taxon>
        <taxon>Gunneridae</taxon>
        <taxon>Pentapetalae</taxon>
        <taxon>rosids</taxon>
        <taxon>fabids</taxon>
        <taxon>Fabales</taxon>
        <taxon>Fabaceae</taxon>
        <taxon>Papilionoideae</taxon>
        <taxon>50 kb inversion clade</taxon>
        <taxon>NPAAA clade</taxon>
        <taxon>indigoferoid/millettioid clade</taxon>
        <taxon>Phaseoleae</taxon>
        <taxon>Canavalia</taxon>
    </lineage>
</organism>
<name>A0AAN9L8W6_CANGL</name>
<dbReference type="GO" id="GO:0090158">
    <property type="term" value="P:endoplasmic reticulum membrane organization"/>
    <property type="evidence" value="ECO:0007669"/>
    <property type="project" value="TreeGrafter"/>
</dbReference>
<feature type="coiled-coil region" evidence="2">
    <location>
        <begin position="205"/>
        <end position="253"/>
    </location>
</feature>
<dbReference type="GO" id="GO:0005789">
    <property type="term" value="C:endoplasmic reticulum membrane"/>
    <property type="evidence" value="ECO:0007669"/>
    <property type="project" value="InterPro"/>
</dbReference>
<comment type="caution">
    <text evidence="6">The sequence shown here is derived from an EMBL/GenBank/DDBJ whole genome shotgun (WGS) entry which is preliminary data.</text>
</comment>
<proteinExistence type="inferred from homology"/>
<dbReference type="InterPro" id="IPR008962">
    <property type="entry name" value="PapD-like_sf"/>
</dbReference>
<dbReference type="PANTHER" id="PTHR10809">
    <property type="entry name" value="VESICLE-ASSOCIATED MEMBRANE PROTEIN-ASSOCIATED PROTEIN"/>
    <property type="match status" value="1"/>
</dbReference>
<evidence type="ECO:0000256" key="4">
    <source>
        <dbReference type="SAM" id="Phobius"/>
    </source>
</evidence>
<dbReference type="InterPro" id="IPR016763">
    <property type="entry name" value="VAP"/>
</dbReference>
<dbReference type="FunFam" id="2.60.40.10:FF:000813">
    <property type="entry name" value="Vesicle-associated protein 1-1"/>
    <property type="match status" value="1"/>
</dbReference>
<dbReference type="PIRSF" id="PIRSF019693">
    <property type="entry name" value="VAMP-associated"/>
    <property type="match status" value="1"/>
</dbReference>
<reference evidence="6 7" key="1">
    <citation type="submission" date="2024-01" db="EMBL/GenBank/DDBJ databases">
        <title>The genomes of 5 underutilized Papilionoideae crops provide insights into root nodulation and disease resistanc.</title>
        <authorList>
            <person name="Jiang F."/>
        </authorList>
    </citation>
    <scope>NUCLEOTIDE SEQUENCE [LARGE SCALE GENOMIC DNA]</scope>
    <source>
        <strain evidence="6">LVBAO_FW01</strain>
        <tissue evidence="6">Leaves</tissue>
    </source>
</reference>
<dbReference type="SUPFAM" id="SSF49354">
    <property type="entry name" value="PapD-like"/>
    <property type="match status" value="1"/>
</dbReference>
<dbReference type="GO" id="GO:0005886">
    <property type="term" value="C:plasma membrane"/>
    <property type="evidence" value="ECO:0007669"/>
    <property type="project" value="TreeGrafter"/>
</dbReference>
<feature type="transmembrane region" description="Helical" evidence="4">
    <location>
        <begin position="255"/>
        <end position="275"/>
    </location>
</feature>
<dbReference type="Proteomes" id="UP001367508">
    <property type="component" value="Unassembled WGS sequence"/>
</dbReference>
<keyword evidence="7" id="KW-1185">Reference proteome</keyword>
<evidence type="ECO:0000256" key="3">
    <source>
        <dbReference type="SAM" id="MobiDB-lite"/>
    </source>
</evidence>
<dbReference type="Pfam" id="PF00635">
    <property type="entry name" value="Motile_Sperm"/>
    <property type="match status" value="1"/>
</dbReference>
<keyword evidence="4" id="KW-0472">Membrane</keyword>
<dbReference type="InterPro" id="IPR000535">
    <property type="entry name" value="MSP_dom"/>
</dbReference>
<dbReference type="PANTHER" id="PTHR10809:SF148">
    <property type="entry name" value="OS01G0936800 PROTEIN"/>
    <property type="match status" value="1"/>
</dbReference>
<keyword evidence="4" id="KW-1133">Transmembrane helix</keyword>
<protein>
    <recommendedName>
        <fullName evidence="5">MSP domain-containing protein</fullName>
    </recommendedName>
</protein>
<evidence type="ECO:0000313" key="6">
    <source>
        <dbReference type="EMBL" id="KAK7331321.1"/>
    </source>
</evidence>
<sequence length="277" mass="31094">MAMELLQIEPPQLTFVFELKKQSSCLVHLSNKTSHHVAFKVKTTSPKKYCVRPTIGIINPHGTCQFTVTMQAQRTAPLDLHCKDKFLIQSTVVPSGTIEDHISSNLFVKDTGKHVDEKKLRVVLITPPSSPVNGDFNQDPSKTGLENVPPSLTEKSLQPAQDMKEHKADEDNVSRRVDKVGGIKQANDAAKLSLAKDPQELKSTLNLMESKLREAEGTIIKLNEERRRNNREKDLLKQELEVLKRKVNKKRAQEGFPLLFVCVVALVSVTVGYYIHP</sequence>
<evidence type="ECO:0000256" key="2">
    <source>
        <dbReference type="SAM" id="Coils"/>
    </source>
</evidence>
<gene>
    <name evidence="6" type="ORF">VNO77_25543</name>
</gene>
<dbReference type="EMBL" id="JAYMYQ010000005">
    <property type="protein sequence ID" value="KAK7331321.1"/>
    <property type="molecule type" value="Genomic_DNA"/>
</dbReference>
<dbReference type="InterPro" id="IPR013783">
    <property type="entry name" value="Ig-like_fold"/>
</dbReference>
<accession>A0AAN9L8W6</accession>
<keyword evidence="4" id="KW-0812">Transmembrane</keyword>
<feature type="compositionally biased region" description="Polar residues" evidence="3">
    <location>
        <begin position="131"/>
        <end position="141"/>
    </location>
</feature>
<feature type="domain" description="MSP" evidence="5">
    <location>
        <begin position="5"/>
        <end position="125"/>
    </location>
</feature>
<feature type="compositionally biased region" description="Basic and acidic residues" evidence="3">
    <location>
        <begin position="162"/>
        <end position="172"/>
    </location>
</feature>
<comment type="similarity">
    <text evidence="1">Belongs to the VAMP-associated protein (VAP) (TC 9.B.17) family.</text>
</comment>
<dbReference type="GO" id="GO:0061817">
    <property type="term" value="P:endoplasmic reticulum-plasma membrane tethering"/>
    <property type="evidence" value="ECO:0007669"/>
    <property type="project" value="TreeGrafter"/>
</dbReference>
<dbReference type="AlphaFoldDB" id="A0AAN9L8W6"/>
<dbReference type="PROSITE" id="PS50202">
    <property type="entry name" value="MSP"/>
    <property type="match status" value="1"/>
</dbReference>
<feature type="region of interest" description="Disordered" evidence="3">
    <location>
        <begin position="129"/>
        <end position="172"/>
    </location>
</feature>
<evidence type="ECO:0000313" key="7">
    <source>
        <dbReference type="Proteomes" id="UP001367508"/>
    </source>
</evidence>
<evidence type="ECO:0000256" key="1">
    <source>
        <dbReference type="ARBA" id="ARBA00008932"/>
    </source>
</evidence>
<evidence type="ECO:0000259" key="5">
    <source>
        <dbReference type="PROSITE" id="PS50202"/>
    </source>
</evidence>
<keyword evidence="2" id="KW-0175">Coiled coil</keyword>